<name>A0ACD4VP29_9CAUL</name>
<dbReference type="EMBL" id="CP119180">
    <property type="protein sequence ID" value="WOB79712.1"/>
    <property type="molecule type" value="Genomic_DNA"/>
</dbReference>
<sequence length="547" mass="60689">MTALPLDLSTADAAPALAHDWWRGAVLYQIYPRSFADSNDDGVGDLKGITQHLDHVASLGVDGIWLSPFFTSPMKDFGYDVSDYCDVDPIFGTLADFDALIARAHALGLKVVIDQVFSHTSDEHPWFTDSRASRNGEHADWYVWADAKPDGSPPSNWQSVFGGPAWTWDARRGQYYMHNFLASQPQLNVRNPAVQDALIAAARFWLDRGVDGFRLDAINFAIHDPSLRDNPPIQDGKKRTRPFDFQDKIYNQSHPDIIGFLNRIRALTDSYEGRFTVAEVGGDHADREMKEFTAGNDRLHSAYGFLYLYADTLKSELIGVGDGMWPDQQGEGWPSWTFSNHDAPRAVSRWAQGRDEKAFSEMALLLLMCLRGNVFVYQGEELGLPQAEVPFERLVDPEAIANWPETLGRDGARTPIPWVASAPNAGFSTVEPWLPVDPRHLALAVDAQEADPTSILHAARRIIALRQAHPALRIGGLEIESAGDLMVFRRFERAEGGERLLCVFNLGFAAVDWFAPAGARRIAAVNWTETDGSTLRPLAGLIFADAG</sequence>
<reference evidence="1" key="1">
    <citation type="submission" date="2023-03" db="EMBL/GenBank/DDBJ databases">
        <title>Genome sequence of Brevundimonas nasdae SJTX8.</title>
        <authorList>
            <person name="Liang R."/>
        </authorList>
    </citation>
    <scope>NUCLEOTIDE SEQUENCE</scope>
    <source>
        <strain evidence="1">X8</strain>
    </source>
</reference>
<organism evidence="1 2">
    <name type="scientific">Brevundimonas nasdae</name>
    <dbReference type="NCBI Taxonomy" id="172043"/>
    <lineage>
        <taxon>Bacteria</taxon>
        <taxon>Pseudomonadati</taxon>
        <taxon>Pseudomonadota</taxon>
        <taxon>Alphaproteobacteria</taxon>
        <taxon>Caulobacterales</taxon>
        <taxon>Caulobacteraceae</taxon>
        <taxon>Brevundimonas</taxon>
    </lineage>
</organism>
<dbReference type="Proteomes" id="UP001302493">
    <property type="component" value="Chromosome"/>
</dbReference>
<protein>
    <submittedName>
        <fullName evidence="1">Alpha glucosidase</fullName>
    </submittedName>
</protein>
<proteinExistence type="predicted"/>
<evidence type="ECO:0000313" key="1">
    <source>
        <dbReference type="EMBL" id="WOB79712.1"/>
    </source>
</evidence>
<keyword evidence="2" id="KW-1185">Reference proteome</keyword>
<evidence type="ECO:0000313" key="2">
    <source>
        <dbReference type="Proteomes" id="UP001302493"/>
    </source>
</evidence>
<accession>A0ACD4VP29</accession>
<gene>
    <name evidence="1" type="ORF">PZA08_05955</name>
</gene>